<reference evidence="8 9" key="1">
    <citation type="submission" date="2014-02" db="EMBL/GenBank/DDBJ databases">
        <title>The small core and large imbalanced accessory genome model reveals a collaborative survival strategy of Sorangium cellulosum strains in nature.</title>
        <authorList>
            <person name="Han K."/>
            <person name="Peng R."/>
            <person name="Blom J."/>
            <person name="Li Y.-Z."/>
        </authorList>
    </citation>
    <scope>NUCLEOTIDE SEQUENCE [LARGE SCALE GENOMIC DNA]</scope>
    <source>
        <strain evidence="8 9">So0149</strain>
    </source>
</reference>
<evidence type="ECO:0000256" key="3">
    <source>
        <dbReference type="ARBA" id="ARBA00022777"/>
    </source>
</evidence>
<gene>
    <name evidence="8" type="ORF">BE18_07015</name>
</gene>
<dbReference type="EMBL" id="JEMC01002745">
    <property type="protein sequence ID" value="KYF85387.1"/>
    <property type="molecule type" value="Genomic_DNA"/>
</dbReference>
<dbReference type="Pfam" id="PF00069">
    <property type="entry name" value="Pkinase"/>
    <property type="match status" value="1"/>
</dbReference>
<organism evidence="8 9">
    <name type="scientific">Sorangium cellulosum</name>
    <name type="common">Polyangium cellulosum</name>
    <dbReference type="NCBI Taxonomy" id="56"/>
    <lineage>
        <taxon>Bacteria</taxon>
        <taxon>Pseudomonadati</taxon>
        <taxon>Myxococcota</taxon>
        <taxon>Polyangia</taxon>
        <taxon>Polyangiales</taxon>
        <taxon>Polyangiaceae</taxon>
        <taxon>Sorangium</taxon>
    </lineage>
</organism>
<dbReference type="GO" id="GO:0004674">
    <property type="term" value="F:protein serine/threonine kinase activity"/>
    <property type="evidence" value="ECO:0007669"/>
    <property type="project" value="TreeGrafter"/>
</dbReference>
<evidence type="ECO:0000256" key="4">
    <source>
        <dbReference type="ARBA" id="ARBA00022840"/>
    </source>
</evidence>
<dbReference type="CDD" id="cd14014">
    <property type="entry name" value="STKc_PknB_like"/>
    <property type="match status" value="1"/>
</dbReference>
<feature type="binding site" evidence="5">
    <location>
        <position position="51"/>
    </location>
    <ligand>
        <name>ATP</name>
        <dbReference type="ChEBI" id="CHEBI:30616"/>
    </ligand>
</feature>
<comment type="caution">
    <text evidence="8">The sequence shown here is derived from an EMBL/GenBank/DDBJ whole genome shotgun (WGS) entry which is preliminary data.</text>
</comment>
<protein>
    <recommendedName>
        <fullName evidence="7">Protein kinase domain-containing protein</fullName>
    </recommendedName>
</protein>
<dbReference type="InterPro" id="IPR017441">
    <property type="entry name" value="Protein_kinase_ATP_BS"/>
</dbReference>
<accession>A0A150RYT3</accession>
<evidence type="ECO:0000256" key="6">
    <source>
        <dbReference type="SAM" id="MobiDB-lite"/>
    </source>
</evidence>
<dbReference type="InterPro" id="IPR000719">
    <property type="entry name" value="Prot_kinase_dom"/>
</dbReference>
<dbReference type="PROSITE" id="PS00108">
    <property type="entry name" value="PROTEIN_KINASE_ST"/>
    <property type="match status" value="1"/>
</dbReference>
<proteinExistence type="predicted"/>
<dbReference type="PROSITE" id="PS00107">
    <property type="entry name" value="PROTEIN_KINASE_ATP"/>
    <property type="match status" value="1"/>
</dbReference>
<dbReference type="PANTHER" id="PTHR43289:SF6">
    <property type="entry name" value="SERINE_THREONINE-PROTEIN KINASE NEKL-3"/>
    <property type="match status" value="1"/>
</dbReference>
<evidence type="ECO:0000256" key="1">
    <source>
        <dbReference type="ARBA" id="ARBA00022679"/>
    </source>
</evidence>
<dbReference type="Gene3D" id="1.10.510.10">
    <property type="entry name" value="Transferase(Phosphotransferase) domain 1"/>
    <property type="match status" value="1"/>
</dbReference>
<dbReference type="InterPro" id="IPR011009">
    <property type="entry name" value="Kinase-like_dom_sf"/>
</dbReference>
<dbReference type="InterPro" id="IPR008271">
    <property type="entry name" value="Ser/Thr_kinase_AS"/>
</dbReference>
<evidence type="ECO:0000313" key="9">
    <source>
        <dbReference type="Proteomes" id="UP000075515"/>
    </source>
</evidence>
<dbReference type="PROSITE" id="PS50011">
    <property type="entry name" value="PROTEIN_KINASE_DOM"/>
    <property type="match status" value="1"/>
</dbReference>
<keyword evidence="4 5" id="KW-0067">ATP-binding</keyword>
<keyword evidence="1" id="KW-0808">Transferase</keyword>
<dbReference type="AlphaFoldDB" id="A0A150RYT3"/>
<evidence type="ECO:0000256" key="2">
    <source>
        <dbReference type="ARBA" id="ARBA00022741"/>
    </source>
</evidence>
<dbReference type="Gene3D" id="3.30.200.20">
    <property type="entry name" value="Phosphorylase Kinase, domain 1"/>
    <property type="match status" value="1"/>
</dbReference>
<dbReference type="SUPFAM" id="SSF56112">
    <property type="entry name" value="Protein kinase-like (PK-like)"/>
    <property type="match status" value="1"/>
</dbReference>
<evidence type="ECO:0000256" key="5">
    <source>
        <dbReference type="PROSITE-ProRule" id="PRU10141"/>
    </source>
</evidence>
<dbReference type="GO" id="GO:0005524">
    <property type="term" value="F:ATP binding"/>
    <property type="evidence" value="ECO:0007669"/>
    <property type="project" value="UniProtKB-UniRule"/>
</dbReference>
<feature type="region of interest" description="Disordered" evidence="6">
    <location>
        <begin position="320"/>
        <end position="343"/>
    </location>
</feature>
<evidence type="ECO:0000259" key="7">
    <source>
        <dbReference type="PROSITE" id="PS50011"/>
    </source>
</evidence>
<dbReference type="PANTHER" id="PTHR43289">
    <property type="entry name" value="MITOGEN-ACTIVATED PROTEIN KINASE KINASE KINASE 20-RELATED"/>
    <property type="match status" value="1"/>
</dbReference>
<keyword evidence="3" id="KW-0418">Kinase</keyword>
<dbReference type="Proteomes" id="UP000075515">
    <property type="component" value="Unassembled WGS sequence"/>
</dbReference>
<name>A0A150RYT3_SORCE</name>
<feature type="region of interest" description="Disordered" evidence="6">
    <location>
        <begin position="488"/>
        <end position="537"/>
    </location>
</feature>
<dbReference type="SMART" id="SM00220">
    <property type="entry name" value="S_TKc"/>
    <property type="match status" value="1"/>
</dbReference>
<feature type="compositionally biased region" description="Low complexity" evidence="6">
    <location>
        <begin position="488"/>
        <end position="505"/>
    </location>
</feature>
<evidence type="ECO:0000313" key="8">
    <source>
        <dbReference type="EMBL" id="KYF85387.1"/>
    </source>
</evidence>
<keyword evidence="2 5" id="KW-0547">Nucleotide-binding</keyword>
<feature type="domain" description="Protein kinase" evidence="7">
    <location>
        <begin position="22"/>
        <end position="291"/>
    </location>
</feature>
<sequence>MADMIEATTIPVWGGQIIAGKYRVERVLGAGAMGVVVAAMHLDLHELRAIKVMLPTALSDAEGTERFLREARAAARLKSDYVAKIHDVGRLETGVPYIVLEMLYGIDLKTVLDREVVLPVDRAARYIVQACDAIGEANAIGIVHRDLKPANLFLASGPRGDERVKVLDFGIAKVADPAFDGVEATRTNTVLGTPLYMSPEQMRGARNADARSDVWALGVILYRMLAGRVPFSGSTITEVCSAVLADSPDSLRAVRPDVPPGLEALILRCLEKNPAARFADANELGVALARFAAGTATVRAPFPHDATKIADAPAPGVAALPSSSALVPRPPAPRHGSMPEPAHAPPAACLPLPAPTKAPAGQPAPVLLPYGASAARLTESIRTVTASWTSAPDASRRADRPLTTMSRAALVIGVAALLTLAGGGWVASQQLRAAADTAAPRNADVAHQASSSAHTLRLAEPAADASVMEPPAVNNKAAVPAPVSSASAPAAASRSSLPPASAMAATPQPAPARSTRSRAPGTTGRRVGDDGFGGGRY</sequence>